<accession>A0A6J4VPP0</accession>
<name>A0A6J4VPP0_9DEIN</name>
<feature type="non-terminal residue" evidence="1">
    <location>
        <position position="1"/>
    </location>
</feature>
<evidence type="ECO:0000313" key="1">
    <source>
        <dbReference type="EMBL" id="CAA9583249.1"/>
    </source>
</evidence>
<reference evidence="1" key="1">
    <citation type="submission" date="2020-02" db="EMBL/GenBank/DDBJ databases">
        <authorList>
            <person name="Meier V. D."/>
        </authorList>
    </citation>
    <scope>NUCLEOTIDE SEQUENCE</scope>
    <source>
        <strain evidence="1">AVDCRST_MAG86</strain>
    </source>
</reference>
<dbReference type="AlphaFoldDB" id="A0A6J4VPP0"/>
<proteinExistence type="predicted"/>
<gene>
    <name evidence="1" type="ORF">AVDCRST_MAG86-3130</name>
</gene>
<dbReference type="EMBL" id="CADCWP010000287">
    <property type="protein sequence ID" value="CAA9583249.1"/>
    <property type="molecule type" value="Genomic_DNA"/>
</dbReference>
<organism evidence="1">
    <name type="scientific">uncultured Truepera sp</name>
    <dbReference type="NCBI Taxonomy" id="543023"/>
    <lineage>
        <taxon>Bacteria</taxon>
        <taxon>Thermotogati</taxon>
        <taxon>Deinococcota</taxon>
        <taxon>Deinococci</taxon>
        <taxon>Trueperales</taxon>
        <taxon>Trueperaceae</taxon>
        <taxon>Truepera</taxon>
        <taxon>environmental samples</taxon>
    </lineage>
</organism>
<protein>
    <submittedName>
        <fullName evidence="1">Uncharacterized protein</fullName>
    </submittedName>
</protein>
<feature type="non-terminal residue" evidence="1">
    <location>
        <position position="44"/>
    </location>
</feature>
<sequence length="44" mass="5100">WRSAGNRSSWLTFRLFGSWPSSSSCGKIRCGAAWRPFQHRPRAF</sequence>